<dbReference type="GO" id="GO:0030313">
    <property type="term" value="C:cell envelope"/>
    <property type="evidence" value="ECO:0007669"/>
    <property type="project" value="UniProtKB-SubCell"/>
</dbReference>
<evidence type="ECO:0000256" key="4">
    <source>
        <dbReference type="ARBA" id="ARBA00023008"/>
    </source>
</evidence>
<dbReference type="Gene3D" id="2.60.40.1220">
    <property type="match status" value="1"/>
</dbReference>
<dbReference type="GO" id="GO:0005507">
    <property type="term" value="F:copper ion binding"/>
    <property type="evidence" value="ECO:0007669"/>
    <property type="project" value="InterPro"/>
</dbReference>
<proteinExistence type="predicted"/>
<dbReference type="GO" id="GO:0046688">
    <property type="term" value="P:response to copper ion"/>
    <property type="evidence" value="ECO:0007669"/>
    <property type="project" value="InterPro"/>
</dbReference>
<keyword evidence="4" id="KW-0186">Copper</keyword>
<dbReference type="InterPro" id="IPR032694">
    <property type="entry name" value="CopC/D"/>
</dbReference>
<dbReference type="KEGG" id="ssyi:EKG83_11350"/>
<dbReference type="OrthoDB" id="3698694at2"/>
<dbReference type="AlphaFoldDB" id="A0A5Q0GVJ9"/>
<evidence type="ECO:0000256" key="5">
    <source>
        <dbReference type="SAM" id="MobiDB-lite"/>
    </source>
</evidence>
<dbReference type="Pfam" id="PF04234">
    <property type="entry name" value="CopC"/>
    <property type="match status" value="1"/>
</dbReference>
<reference evidence="10" key="1">
    <citation type="journal article" date="2021" name="Curr. Microbiol.">
        <title>Complete genome of nocamycin-producing strain Saccharothrix syringae NRRL B-16468 reveals the biosynthetic potential for secondary metabolites.</title>
        <authorList>
            <person name="Mo X."/>
            <person name="Yang S."/>
        </authorList>
    </citation>
    <scope>NUCLEOTIDE SEQUENCE [LARGE SCALE GENOMIC DNA]</scope>
    <source>
        <strain evidence="10">ATCC 51364 / DSM 43886 / JCM 6844 / KCTC 9398 / NBRC 14523 / NRRL B-16468 / INA 2240</strain>
    </source>
</reference>
<dbReference type="PANTHER" id="PTHR34820:SF4">
    <property type="entry name" value="INNER MEMBRANE PROTEIN YEBZ"/>
    <property type="match status" value="1"/>
</dbReference>
<evidence type="ECO:0000256" key="7">
    <source>
        <dbReference type="SAM" id="SignalP"/>
    </source>
</evidence>
<dbReference type="RefSeq" id="WP_051766731.1">
    <property type="nucleotide sequence ID" value="NZ_CP034550.1"/>
</dbReference>
<evidence type="ECO:0000256" key="3">
    <source>
        <dbReference type="ARBA" id="ARBA00022729"/>
    </source>
</evidence>
<dbReference type="InterPro" id="IPR014756">
    <property type="entry name" value="Ig_E-set"/>
</dbReference>
<evidence type="ECO:0000256" key="6">
    <source>
        <dbReference type="SAM" id="Phobius"/>
    </source>
</evidence>
<protein>
    <submittedName>
        <fullName evidence="9">Copper resistance protein CopC</fullName>
    </submittedName>
</protein>
<keyword evidence="6" id="KW-1133">Transmembrane helix</keyword>
<comment type="subcellular location">
    <subcellularLocation>
        <location evidence="1">Cell envelope</location>
    </subcellularLocation>
</comment>
<dbReference type="InterPro" id="IPR014755">
    <property type="entry name" value="Cu-Rt/internalin_Ig-like"/>
</dbReference>
<evidence type="ECO:0000256" key="2">
    <source>
        <dbReference type="ARBA" id="ARBA00022723"/>
    </source>
</evidence>
<accession>A0A5Q0GVJ9</accession>
<sequence>MTRLALSALLAALALFGTASPALAHTELTSSDPANGAVLPQRPTRLTLTFTEPVPAESATITVTGPDGSAWPLGEVGAEGTSLVVPMKQSGAPAGQYRLTWMVQSLDGDFVDGVITFTMPAPAAAQPPPTTATASAPTTTTTGAAASTTTGAPTTTTTTTTSAAAVPEAAREDDGGGVPLWVWIAAAVVLVAIGVAIALGRRKGESEPGAGASGAGASGTDTEPAE</sequence>
<name>A0A5Q0GVJ9_SACSY</name>
<feature type="domain" description="CopC" evidence="8">
    <location>
        <begin position="25"/>
        <end position="118"/>
    </location>
</feature>
<dbReference type="GO" id="GO:0005886">
    <property type="term" value="C:plasma membrane"/>
    <property type="evidence" value="ECO:0007669"/>
    <property type="project" value="TreeGrafter"/>
</dbReference>
<dbReference type="SUPFAM" id="SSF81296">
    <property type="entry name" value="E set domains"/>
    <property type="match status" value="1"/>
</dbReference>
<feature type="chain" id="PRO_5025031182" evidence="7">
    <location>
        <begin position="25"/>
        <end position="226"/>
    </location>
</feature>
<gene>
    <name evidence="9" type="ORF">EKG83_11350</name>
</gene>
<organism evidence="9 10">
    <name type="scientific">Saccharothrix syringae</name>
    <name type="common">Nocardiopsis syringae</name>
    <dbReference type="NCBI Taxonomy" id="103733"/>
    <lineage>
        <taxon>Bacteria</taxon>
        <taxon>Bacillati</taxon>
        <taxon>Actinomycetota</taxon>
        <taxon>Actinomycetes</taxon>
        <taxon>Pseudonocardiales</taxon>
        <taxon>Pseudonocardiaceae</taxon>
        <taxon>Saccharothrix</taxon>
    </lineage>
</organism>
<dbReference type="InterPro" id="IPR007348">
    <property type="entry name" value="CopC_dom"/>
</dbReference>
<feature type="transmembrane region" description="Helical" evidence="6">
    <location>
        <begin position="180"/>
        <end position="199"/>
    </location>
</feature>
<dbReference type="GO" id="GO:0006825">
    <property type="term" value="P:copper ion transport"/>
    <property type="evidence" value="ECO:0007669"/>
    <property type="project" value="InterPro"/>
</dbReference>
<keyword evidence="2" id="KW-0479">Metal-binding</keyword>
<dbReference type="EMBL" id="CP034550">
    <property type="protein sequence ID" value="QFZ17999.1"/>
    <property type="molecule type" value="Genomic_DNA"/>
</dbReference>
<evidence type="ECO:0000259" key="8">
    <source>
        <dbReference type="Pfam" id="PF04234"/>
    </source>
</evidence>
<dbReference type="PANTHER" id="PTHR34820">
    <property type="entry name" value="INNER MEMBRANE PROTEIN YEBZ"/>
    <property type="match status" value="1"/>
</dbReference>
<feature type="region of interest" description="Disordered" evidence="5">
    <location>
        <begin position="203"/>
        <end position="226"/>
    </location>
</feature>
<dbReference type="GO" id="GO:0042597">
    <property type="term" value="C:periplasmic space"/>
    <property type="evidence" value="ECO:0007669"/>
    <property type="project" value="InterPro"/>
</dbReference>
<keyword evidence="6" id="KW-0472">Membrane</keyword>
<feature type="region of interest" description="Disordered" evidence="5">
    <location>
        <begin position="121"/>
        <end position="172"/>
    </location>
</feature>
<dbReference type="Proteomes" id="UP000325787">
    <property type="component" value="Chromosome"/>
</dbReference>
<evidence type="ECO:0000313" key="10">
    <source>
        <dbReference type="Proteomes" id="UP000325787"/>
    </source>
</evidence>
<evidence type="ECO:0000256" key="1">
    <source>
        <dbReference type="ARBA" id="ARBA00004196"/>
    </source>
</evidence>
<keyword evidence="3 7" id="KW-0732">Signal</keyword>
<evidence type="ECO:0000313" key="9">
    <source>
        <dbReference type="EMBL" id="QFZ17999.1"/>
    </source>
</evidence>
<feature type="compositionally biased region" description="Low complexity" evidence="5">
    <location>
        <begin position="131"/>
        <end position="165"/>
    </location>
</feature>
<keyword evidence="10" id="KW-1185">Reference proteome</keyword>
<feature type="signal peptide" evidence="7">
    <location>
        <begin position="1"/>
        <end position="24"/>
    </location>
</feature>
<keyword evidence="6" id="KW-0812">Transmembrane</keyword>